<dbReference type="RefSeq" id="XP_046063566.1">
    <property type="nucleotide sequence ID" value="XM_046202184.1"/>
</dbReference>
<organism evidence="1 2">
    <name type="scientific">Ogataea philodendri</name>
    <dbReference type="NCBI Taxonomy" id="1378263"/>
    <lineage>
        <taxon>Eukaryota</taxon>
        <taxon>Fungi</taxon>
        <taxon>Dikarya</taxon>
        <taxon>Ascomycota</taxon>
        <taxon>Saccharomycotina</taxon>
        <taxon>Pichiomycetes</taxon>
        <taxon>Pichiales</taxon>
        <taxon>Pichiaceae</taxon>
        <taxon>Ogataea</taxon>
    </lineage>
</organism>
<name>A0A9P8T7L2_9ASCO</name>
<keyword evidence="2" id="KW-1185">Reference proteome</keyword>
<comment type="caution">
    <text evidence="1">The sequence shown here is derived from an EMBL/GenBank/DDBJ whole genome shotgun (WGS) entry which is preliminary data.</text>
</comment>
<evidence type="ECO:0000313" key="1">
    <source>
        <dbReference type="EMBL" id="KAH3669303.1"/>
    </source>
</evidence>
<proteinExistence type="predicted"/>
<dbReference type="AlphaFoldDB" id="A0A9P8T7L2"/>
<dbReference type="EMBL" id="JAEUBE010000137">
    <property type="protein sequence ID" value="KAH3669303.1"/>
    <property type="molecule type" value="Genomic_DNA"/>
</dbReference>
<accession>A0A9P8T7L2</accession>
<evidence type="ECO:0000313" key="2">
    <source>
        <dbReference type="Proteomes" id="UP000769157"/>
    </source>
</evidence>
<reference evidence="1" key="1">
    <citation type="journal article" date="2021" name="Open Biol.">
        <title>Shared evolutionary footprints suggest mitochondrial oxidative damage underlies multiple complex I losses in fungi.</title>
        <authorList>
            <person name="Schikora-Tamarit M.A."/>
            <person name="Marcet-Houben M."/>
            <person name="Nosek J."/>
            <person name="Gabaldon T."/>
        </authorList>
    </citation>
    <scope>NUCLEOTIDE SEQUENCE</scope>
    <source>
        <strain evidence="1">CBS6075</strain>
    </source>
</reference>
<protein>
    <submittedName>
        <fullName evidence="1">Uncharacterized protein</fullName>
    </submittedName>
</protein>
<sequence length="147" mass="17040">MNRRTQLERIQKADTLLERVSETGYFVDDILDTDDAVVAESVFNEVVVVQLHLFGLTVFLDRHRGTFLDQVTDSSKRRSSDREIRTGQFQQRRNGRVQFHKCSRVDVLQTEQIEDFSGSRRNLGSVRARNPHDKKQSLFCVVCILGR</sequence>
<dbReference type="GeneID" id="70233392"/>
<dbReference type="Proteomes" id="UP000769157">
    <property type="component" value="Unassembled WGS sequence"/>
</dbReference>
<gene>
    <name evidence="1" type="ORF">OGAPHI_001424</name>
</gene>
<reference evidence="1" key="2">
    <citation type="submission" date="2021-01" db="EMBL/GenBank/DDBJ databases">
        <authorList>
            <person name="Schikora-Tamarit M.A."/>
        </authorList>
    </citation>
    <scope>NUCLEOTIDE SEQUENCE</scope>
    <source>
        <strain evidence="1">CBS6075</strain>
    </source>
</reference>